<sequence length="264" mass="29288">MKTILVPTDFSPAADNAMLYAARLATTIKASLHLVHIYQIPVSMSDVPVLLVSVEEMKNAAEKGLEKSKELLLKNFPGTEVDYEGRLGNISEEINSLCSDIRPMCIVVGKHGASGMERILFGSTTLSLIKHAHCPLIAVPDKENLAPISNIALAYDGSGLNGTEQKIREFVQALHARLHVIHVQVSGKESPGIKDLLPELTPQHQTIRNEDFVSGIEKYIHSHHIDLLIVLPHKHNIIERLFYRTHTSEVLQKVTIPIMAFPEH</sequence>
<organism evidence="3 4">
    <name type="scientific">Flavisolibacter ginsengisoli DSM 18119</name>
    <dbReference type="NCBI Taxonomy" id="1121884"/>
    <lineage>
        <taxon>Bacteria</taxon>
        <taxon>Pseudomonadati</taxon>
        <taxon>Bacteroidota</taxon>
        <taxon>Chitinophagia</taxon>
        <taxon>Chitinophagales</taxon>
        <taxon>Chitinophagaceae</taxon>
        <taxon>Flavisolibacter</taxon>
    </lineage>
</organism>
<dbReference type="PRINTS" id="PR01438">
    <property type="entry name" value="UNVRSLSTRESS"/>
</dbReference>
<dbReference type="OrthoDB" id="9788959at2"/>
<dbReference type="InterPro" id="IPR006016">
    <property type="entry name" value="UspA"/>
</dbReference>
<dbReference type="InterPro" id="IPR006015">
    <property type="entry name" value="Universal_stress_UspA"/>
</dbReference>
<accession>A0A1M5CDA6</accession>
<evidence type="ECO:0000313" key="4">
    <source>
        <dbReference type="Proteomes" id="UP000184048"/>
    </source>
</evidence>
<dbReference type="PANTHER" id="PTHR46268:SF6">
    <property type="entry name" value="UNIVERSAL STRESS PROTEIN UP12"/>
    <property type="match status" value="1"/>
</dbReference>
<dbReference type="EMBL" id="FQUU01000012">
    <property type="protein sequence ID" value="SHF52699.1"/>
    <property type="molecule type" value="Genomic_DNA"/>
</dbReference>
<dbReference type="Proteomes" id="UP000184048">
    <property type="component" value="Unassembled WGS sequence"/>
</dbReference>
<evidence type="ECO:0000256" key="1">
    <source>
        <dbReference type="ARBA" id="ARBA00008791"/>
    </source>
</evidence>
<protein>
    <submittedName>
        <fullName evidence="3">Nucleotide-binding universal stress protein, UspA family</fullName>
    </submittedName>
</protein>
<feature type="domain" description="UspA" evidence="2">
    <location>
        <begin position="1"/>
        <end position="140"/>
    </location>
</feature>
<keyword evidence="4" id="KW-1185">Reference proteome</keyword>
<dbReference type="CDD" id="cd00293">
    <property type="entry name" value="USP-like"/>
    <property type="match status" value="1"/>
</dbReference>
<dbReference type="STRING" id="1121884.SAMN02745131_02885"/>
<dbReference type="AlphaFoldDB" id="A0A1M5CDA6"/>
<name>A0A1M5CDA6_9BACT</name>
<dbReference type="Gene3D" id="3.40.50.620">
    <property type="entry name" value="HUPs"/>
    <property type="match status" value="2"/>
</dbReference>
<gene>
    <name evidence="3" type="ORF">SAMN02745131_02885</name>
</gene>
<dbReference type="InterPro" id="IPR014729">
    <property type="entry name" value="Rossmann-like_a/b/a_fold"/>
</dbReference>
<reference evidence="3 4" key="1">
    <citation type="submission" date="2016-11" db="EMBL/GenBank/DDBJ databases">
        <authorList>
            <person name="Jaros S."/>
            <person name="Januszkiewicz K."/>
            <person name="Wedrychowicz H."/>
        </authorList>
    </citation>
    <scope>NUCLEOTIDE SEQUENCE [LARGE SCALE GENOMIC DNA]</scope>
    <source>
        <strain evidence="3 4">DSM 18119</strain>
    </source>
</reference>
<proteinExistence type="inferred from homology"/>
<evidence type="ECO:0000259" key="2">
    <source>
        <dbReference type="Pfam" id="PF00582"/>
    </source>
</evidence>
<comment type="similarity">
    <text evidence="1">Belongs to the universal stress protein A family.</text>
</comment>
<dbReference type="PANTHER" id="PTHR46268">
    <property type="entry name" value="STRESS RESPONSE PROTEIN NHAX"/>
    <property type="match status" value="1"/>
</dbReference>
<dbReference type="RefSeq" id="WP_072836033.1">
    <property type="nucleotide sequence ID" value="NZ_FQUU01000012.1"/>
</dbReference>
<dbReference type="SUPFAM" id="SSF52402">
    <property type="entry name" value="Adenine nucleotide alpha hydrolases-like"/>
    <property type="match status" value="2"/>
</dbReference>
<evidence type="ECO:0000313" key="3">
    <source>
        <dbReference type="EMBL" id="SHF52699.1"/>
    </source>
</evidence>
<dbReference type="Pfam" id="PF00582">
    <property type="entry name" value="Usp"/>
    <property type="match status" value="1"/>
</dbReference>